<proteinExistence type="predicted"/>
<evidence type="ECO:0008006" key="3">
    <source>
        <dbReference type="Google" id="ProtNLM"/>
    </source>
</evidence>
<evidence type="ECO:0000256" key="1">
    <source>
        <dbReference type="ARBA" id="ARBA00022649"/>
    </source>
</evidence>
<keyword evidence="1" id="KW-1277">Toxin-antitoxin system</keyword>
<sequence>MKKYRVDIKPTAEADLIKRYHEIEEDSPQNALNWYLNIIDTIEKLDELAERCPVAPEDMEIGKGIRHLIIGDYRVLYYIVGEVVEVLHIRHRAMDRKL</sequence>
<evidence type="ECO:0000313" key="2">
    <source>
        <dbReference type="EMBL" id="VAX06095.1"/>
    </source>
</evidence>
<name>A0A3B1BIP9_9ZZZZ</name>
<dbReference type="EMBL" id="UOFW01000153">
    <property type="protein sequence ID" value="VAX06095.1"/>
    <property type="molecule type" value="Genomic_DNA"/>
</dbReference>
<gene>
    <name evidence="2" type="ORF">MNBD_ALPHA03-2115</name>
</gene>
<protein>
    <recommendedName>
        <fullName evidence="3">Death on curing protein, Doc toxin</fullName>
    </recommendedName>
</protein>
<dbReference type="Gene3D" id="3.30.2310.20">
    <property type="entry name" value="RelE-like"/>
    <property type="match status" value="1"/>
</dbReference>
<dbReference type="SUPFAM" id="SSF143011">
    <property type="entry name" value="RelE-like"/>
    <property type="match status" value="1"/>
</dbReference>
<organism evidence="2">
    <name type="scientific">hydrothermal vent metagenome</name>
    <dbReference type="NCBI Taxonomy" id="652676"/>
    <lineage>
        <taxon>unclassified sequences</taxon>
        <taxon>metagenomes</taxon>
        <taxon>ecological metagenomes</taxon>
    </lineage>
</organism>
<dbReference type="InterPro" id="IPR007712">
    <property type="entry name" value="RelE/ParE_toxin"/>
</dbReference>
<dbReference type="InterPro" id="IPR035093">
    <property type="entry name" value="RelE/ParE_toxin_dom_sf"/>
</dbReference>
<accession>A0A3B1BIP9</accession>
<reference evidence="2" key="1">
    <citation type="submission" date="2018-06" db="EMBL/GenBank/DDBJ databases">
        <authorList>
            <person name="Zhirakovskaya E."/>
        </authorList>
    </citation>
    <scope>NUCLEOTIDE SEQUENCE</scope>
</reference>
<dbReference type="Pfam" id="PF05016">
    <property type="entry name" value="ParE_toxin"/>
    <property type="match status" value="1"/>
</dbReference>
<dbReference type="AlphaFoldDB" id="A0A3B1BIP9"/>